<evidence type="ECO:0000313" key="10">
    <source>
        <dbReference type="EMBL" id="RHC82615.1"/>
    </source>
</evidence>
<proteinExistence type="predicted"/>
<dbReference type="Proteomes" id="UP000286260">
    <property type="component" value="Unassembled WGS sequence"/>
</dbReference>
<dbReference type="NCBIfam" id="TIGR00360">
    <property type="entry name" value="ComEC_N-term"/>
    <property type="match status" value="1"/>
</dbReference>
<keyword evidence="12" id="KW-1185">Reference proteome</keyword>
<dbReference type="EMBL" id="WNDD01000002">
    <property type="protein sequence ID" value="MTV00670.1"/>
    <property type="molecule type" value="Genomic_DNA"/>
</dbReference>
<feature type="transmembrane region" description="Helical" evidence="6">
    <location>
        <begin position="186"/>
        <end position="216"/>
    </location>
</feature>
<keyword evidence="2" id="KW-1003">Cell membrane</keyword>
<feature type="transmembrane region" description="Helical" evidence="6">
    <location>
        <begin position="9"/>
        <end position="27"/>
    </location>
</feature>
<feature type="transmembrane region" description="Helical" evidence="6">
    <location>
        <begin position="377"/>
        <end position="394"/>
    </location>
</feature>
<feature type="transmembrane region" description="Helical" evidence="6">
    <location>
        <begin position="316"/>
        <end position="335"/>
    </location>
</feature>
<evidence type="ECO:0000313" key="13">
    <source>
        <dbReference type="Proteomes" id="UP000482671"/>
    </source>
</evidence>
<evidence type="ECO:0000313" key="12">
    <source>
        <dbReference type="Proteomes" id="UP000434916"/>
    </source>
</evidence>
<name>A0A3E4ZNR9_9BACT</name>
<reference evidence="10 11" key="1">
    <citation type="submission" date="2018-08" db="EMBL/GenBank/DDBJ databases">
        <title>A genome reference for cultivated species of the human gut microbiota.</title>
        <authorList>
            <person name="Zou Y."/>
            <person name="Xue W."/>
            <person name="Luo G."/>
        </authorList>
    </citation>
    <scope>NUCLEOTIDE SEQUENCE [LARGE SCALE GENOMIC DNA]</scope>
    <source>
        <strain evidence="10 11">AM34-17</strain>
    </source>
</reference>
<evidence type="ECO:0000313" key="8">
    <source>
        <dbReference type="EMBL" id="MTU41673.1"/>
    </source>
</evidence>
<dbReference type="RefSeq" id="WP_022321217.1">
    <property type="nucleotide sequence ID" value="NZ_BAABZJ010000001.1"/>
</dbReference>
<comment type="caution">
    <text evidence="10">The sequence shown here is derived from an EMBL/GenBank/DDBJ whole genome shotgun (WGS) entry which is preliminary data.</text>
</comment>
<keyword evidence="4 6" id="KW-1133">Transmembrane helix</keyword>
<feature type="domain" description="ComEC/Rec2-related protein" evidence="7">
    <location>
        <begin position="129"/>
        <end position="393"/>
    </location>
</feature>
<evidence type="ECO:0000313" key="9">
    <source>
        <dbReference type="EMBL" id="MTV00670.1"/>
    </source>
</evidence>
<feature type="transmembrane region" description="Helical" evidence="6">
    <location>
        <begin position="63"/>
        <end position="83"/>
    </location>
</feature>
<protein>
    <submittedName>
        <fullName evidence="10">ComEC/Rec2 family competence protein</fullName>
    </submittedName>
</protein>
<dbReference type="AlphaFoldDB" id="A0A3E4ZNR9"/>
<keyword evidence="3 6" id="KW-0812">Transmembrane</keyword>
<dbReference type="Proteomes" id="UP000434916">
    <property type="component" value="Unassembled WGS sequence"/>
</dbReference>
<organism evidence="10 11">
    <name type="scientific">Parabacteroides merdae</name>
    <dbReference type="NCBI Taxonomy" id="46503"/>
    <lineage>
        <taxon>Bacteria</taxon>
        <taxon>Pseudomonadati</taxon>
        <taxon>Bacteroidota</taxon>
        <taxon>Bacteroidia</taxon>
        <taxon>Bacteroidales</taxon>
        <taxon>Tannerellaceae</taxon>
        <taxon>Parabacteroides</taxon>
    </lineage>
</organism>
<dbReference type="Pfam" id="PF03772">
    <property type="entry name" value="Competence"/>
    <property type="match status" value="1"/>
</dbReference>
<dbReference type="InterPro" id="IPR052159">
    <property type="entry name" value="Competence_DNA_uptake"/>
</dbReference>
<evidence type="ECO:0000259" key="7">
    <source>
        <dbReference type="Pfam" id="PF03772"/>
    </source>
</evidence>
<gene>
    <name evidence="10" type="ORF">DW828_13765</name>
    <name evidence="8" type="ORF">GMD82_19940</name>
    <name evidence="9" type="ORF">GME02_03120</name>
</gene>
<feature type="transmembrane region" description="Helical" evidence="6">
    <location>
        <begin position="284"/>
        <end position="304"/>
    </location>
</feature>
<evidence type="ECO:0000313" key="11">
    <source>
        <dbReference type="Proteomes" id="UP000286260"/>
    </source>
</evidence>
<feature type="transmembrane region" description="Helical" evidence="6">
    <location>
        <begin position="149"/>
        <end position="174"/>
    </location>
</feature>
<evidence type="ECO:0000256" key="6">
    <source>
        <dbReference type="SAM" id="Phobius"/>
    </source>
</evidence>
<keyword evidence="5 6" id="KW-0472">Membrane</keyword>
<evidence type="ECO:0000256" key="1">
    <source>
        <dbReference type="ARBA" id="ARBA00004651"/>
    </source>
</evidence>
<dbReference type="InterPro" id="IPR004477">
    <property type="entry name" value="ComEC_N"/>
</dbReference>
<evidence type="ECO:0000256" key="3">
    <source>
        <dbReference type="ARBA" id="ARBA00022692"/>
    </source>
</evidence>
<evidence type="ECO:0000256" key="4">
    <source>
        <dbReference type="ARBA" id="ARBA00022989"/>
    </source>
</evidence>
<dbReference type="GO" id="GO:0005886">
    <property type="term" value="C:plasma membrane"/>
    <property type="evidence" value="ECO:0007669"/>
    <property type="project" value="UniProtKB-SubCell"/>
</dbReference>
<comment type="subcellular location">
    <subcellularLocation>
        <location evidence="1">Cell membrane</location>
        <topology evidence="1">Multi-pass membrane protein</topology>
    </subcellularLocation>
</comment>
<dbReference type="PANTHER" id="PTHR30619">
    <property type="entry name" value="DNA INTERNALIZATION/COMPETENCE PROTEIN COMEC/REC2"/>
    <property type="match status" value="1"/>
</dbReference>
<dbReference type="PROSITE" id="PS51257">
    <property type="entry name" value="PROKAR_LIPOPROTEIN"/>
    <property type="match status" value="1"/>
</dbReference>
<sequence length="426" mass="48409">MIKELQIRPFARPLLVWIAGIMLQTVFSCCTYSWVLLLLPVIILTTAGLVLRGQEHFCYETRWLWGVVFLSLLLFLSIQKTAYSQFEALSEHPASLLSRWAREEQQRLLEPIAKLNLTDEEKSVLATITVGYRQAMSREVRNRFSATGVAHILAVSGFHVAIVCGFLSFLFSFLPRNGCCRWIRYISLLVLLWGFAAITGLAVSSVRAALMLTMYLTGGVLDRRAERYNILAASAFCMLVYEPLYLFDIGFQLSYLAVLSILYFQPRLQALIKVHNPFLRTPWGWVTVTLSAQAGTTFLCLYYFGQFSTVFLLTNLPLTFLATLLIPASLVYMFLPEWIPGYGWLQVGVEWLAHDLLWVVDAFSQVPGAVFSFRFDFPAMLVAYGMLLSILLYGHTGRSRYLLVILFLLLIILLVRVIEDLKQCGI</sequence>
<evidence type="ECO:0000256" key="5">
    <source>
        <dbReference type="ARBA" id="ARBA00023136"/>
    </source>
</evidence>
<accession>A0A3E4ZNR9</accession>
<feature type="transmembrane region" description="Helical" evidence="6">
    <location>
        <begin position="228"/>
        <end position="246"/>
    </location>
</feature>
<dbReference type="EMBL" id="QSII01000020">
    <property type="protein sequence ID" value="RHC82615.1"/>
    <property type="molecule type" value="Genomic_DNA"/>
</dbReference>
<dbReference type="EMBL" id="WNCN01000044">
    <property type="protein sequence ID" value="MTU41673.1"/>
    <property type="molecule type" value="Genomic_DNA"/>
</dbReference>
<feature type="transmembrane region" description="Helical" evidence="6">
    <location>
        <begin position="401"/>
        <end position="418"/>
    </location>
</feature>
<dbReference type="STRING" id="46503.ERS852463_03142"/>
<reference evidence="12 13" key="2">
    <citation type="journal article" date="2019" name="Nat. Med.">
        <title>A library of human gut bacterial isolates paired with longitudinal multiomics data enables mechanistic microbiome research.</title>
        <authorList>
            <person name="Poyet M."/>
            <person name="Groussin M."/>
            <person name="Gibbons S.M."/>
            <person name="Avila-Pacheco J."/>
            <person name="Jiang X."/>
            <person name="Kearney S.M."/>
            <person name="Perrotta A.R."/>
            <person name="Berdy B."/>
            <person name="Zhao S."/>
            <person name="Lieberman T.D."/>
            <person name="Swanson P.K."/>
            <person name="Smith M."/>
            <person name="Roesemann S."/>
            <person name="Alexander J.E."/>
            <person name="Rich S.A."/>
            <person name="Livny J."/>
            <person name="Vlamakis H."/>
            <person name="Clish C."/>
            <person name="Bullock K."/>
            <person name="Deik A."/>
            <person name="Scott J."/>
            <person name="Pierce K.A."/>
            <person name="Xavier R.J."/>
            <person name="Alm E.J."/>
        </authorList>
    </citation>
    <scope>NUCLEOTIDE SEQUENCE [LARGE SCALE GENOMIC DNA]</scope>
    <source>
        <strain evidence="9 13">BIOML-A11</strain>
        <strain evidence="8 12">BIOML-A29</strain>
    </source>
</reference>
<dbReference type="Proteomes" id="UP000482671">
    <property type="component" value="Unassembled WGS sequence"/>
</dbReference>
<dbReference type="PANTHER" id="PTHR30619:SF1">
    <property type="entry name" value="RECOMBINATION PROTEIN 2"/>
    <property type="match status" value="1"/>
</dbReference>
<evidence type="ECO:0000256" key="2">
    <source>
        <dbReference type="ARBA" id="ARBA00022475"/>
    </source>
</evidence>